<feature type="region of interest" description="Disordered" evidence="1">
    <location>
        <begin position="472"/>
        <end position="513"/>
    </location>
</feature>
<keyword evidence="2" id="KW-0812">Transmembrane</keyword>
<evidence type="ECO:0000256" key="1">
    <source>
        <dbReference type="SAM" id="MobiDB-lite"/>
    </source>
</evidence>
<protein>
    <submittedName>
        <fullName evidence="4">IMS domain-containing protein</fullName>
    </submittedName>
</protein>
<dbReference type="Proteomes" id="UP001604335">
    <property type="component" value="Unassembled WGS sequence"/>
</dbReference>
<accession>A0ABW7CDS7</accession>
<evidence type="ECO:0000313" key="5">
    <source>
        <dbReference type="Proteomes" id="UP001604335"/>
    </source>
</evidence>
<dbReference type="InterPro" id="IPR036869">
    <property type="entry name" value="J_dom_sf"/>
</dbReference>
<dbReference type="Pfam" id="PF00226">
    <property type="entry name" value="DnaJ"/>
    <property type="match status" value="1"/>
</dbReference>
<sequence>MLIPLDYYRILGLPIQATTPQLQQAYRQRSDQLPRPEYSQAAITLRQQLIDEAYRQLSQAASRQAYDETFLAGGGGSAPPLLDAQGRRRAKPPADRAETPMLDLDERQFVGALLLLQELGEYELVLELGYPHLSNPGTIEAGRFGEPQLALADILLTVVLAYLELGREQWHQGQAEPAATSLKIAQELLLHHGLFASLRGEIQADLYKLRPYRILELLAHPDENSVQHRQGLQLLRSMLKEREGIDGQGDDRSGLGVEDFLRFVQQLRVYLTTEEQLALFEAEAKRPSAVATFLTAYAAIARGFGQRQPAFVRQASLLLRRLGNRQDVFLEQAVCALLLGRPEEATRYLSQSQEQEAIALIRQQSAGAPDLLPGLCAYTEHWLRHEVFPHFRDLVQGGVSLKEYFADASVQSYLEALPEGEPPENEWTVVPDRASVKAATPMTANRGSNRTLAALAELGDRRSIDMPQFPWQRPTPVPSAANPIEPTASTIRPLPLPGQLGTQATQHDPTAQDSGAVARAFADFSAPASAPPPNNVIPLSRATGVSTGTSNTGSSGRSSVGAAPPLPPGGADRPSRSRQRTDRPARTRGGGGDRLPIAIGVGIMVIGLGSFLIWRVFQALGETFQGGPNLEGEQPIVQLDRPVIEIPPPPAVPNPETALTAPGLNPETAQQLVQTWLSAKAAAMGREHQGERLTEILADPMLRTWRARSRDALNQKLHWEYEHQVRLEDVKATPDQPDRGQIIAEVREVAKLFKNGKPDRAGSYNEVLRVRYEAQRKDGRWYLRDVKVLR</sequence>
<evidence type="ECO:0000256" key="2">
    <source>
        <dbReference type="SAM" id="Phobius"/>
    </source>
</evidence>
<gene>
    <name evidence="4" type="ORF">VPK24_11610</name>
</gene>
<comment type="caution">
    <text evidence="4">The sequence shown here is derived from an EMBL/GenBank/DDBJ whole genome shotgun (WGS) entry which is preliminary data.</text>
</comment>
<feature type="region of interest" description="Disordered" evidence="1">
    <location>
        <begin position="76"/>
        <end position="96"/>
    </location>
</feature>
<dbReference type="PROSITE" id="PS50076">
    <property type="entry name" value="DNAJ_2"/>
    <property type="match status" value="1"/>
</dbReference>
<keyword evidence="2" id="KW-0472">Membrane</keyword>
<dbReference type="Pfam" id="PF23468">
    <property type="entry name" value="ARC6"/>
    <property type="match status" value="1"/>
</dbReference>
<dbReference type="Gene3D" id="1.10.287.110">
    <property type="entry name" value="DnaJ domain"/>
    <property type="match status" value="1"/>
</dbReference>
<dbReference type="CDD" id="cd06257">
    <property type="entry name" value="DnaJ"/>
    <property type="match status" value="1"/>
</dbReference>
<feature type="region of interest" description="Disordered" evidence="1">
    <location>
        <begin position="525"/>
        <end position="594"/>
    </location>
</feature>
<dbReference type="InterPro" id="IPR058032">
    <property type="entry name" value="CDP1-like_a_solenoid_1"/>
</dbReference>
<feature type="domain" description="J" evidence="3">
    <location>
        <begin position="6"/>
        <end position="70"/>
    </location>
</feature>
<dbReference type="PANTHER" id="PTHR33925:SF1">
    <property type="entry name" value="PROTEIN ACCUMULATION AND REPLICATION OF CHLOROPLASTS 6, CHLOROPLASTIC"/>
    <property type="match status" value="1"/>
</dbReference>
<dbReference type="InterPro" id="IPR001623">
    <property type="entry name" value="DnaJ_domain"/>
</dbReference>
<dbReference type="EMBL" id="JAZAQF010000069">
    <property type="protein sequence ID" value="MFG3818285.1"/>
    <property type="molecule type" value="Genomic_DNA"/>
</dbReference>
<dbReference type="Pfam" id="PF13355">
    <property type="entry name" value="ARC6-like_IMS"/>
    <property type="match status" value="1"/>
</dbReference>
<keyword evidence="5" id="KW-1185">Reference proteome</keyword>
<evidence type="ECO:0000259" key="3">
    <source>
        <dbReference type="PROSITE" id="PS50076"/>
    </source>
</evidence>
<feature type="compositionally biased region" description="Low complexity" evidence="1">
    <location>
        <begin position="543"/>
        <end position="563"/>
    </location>
</feature>
<dbReference type="PANTHER" id="PTHR33925">
    <property type="entry name" value="PLASTID DIVISION PROTEIN CDP1, CHLOROPLASTIC-RELATED"/>
    <property type="match status" value="1"/>
</dbReference>
<evidence type="ECO:0000313" key="4">
    <source>
        <dbReference type="EMBL" id="MFG3818285.1"/>
    </source>
</evidence>
<dbReference type="InterPro" id="IPR044685">
    <property type="entry name" value="CPD1-like"/>
</dbReference>
<reference evidence="5" key="1">
    <citation type="journal article" date="2024" name="Algal Res.">
        <title>Biochemical, toxicological and genomic investigation of a high-biomass producing Limnothrix strain isolated from Italian shallow drinking water reservoir.</title>
        <authorList>
            <person name="Simonazzi M."/>
            <person name="Shishido T.K."/>
            <person name="Delbaje E."/>
            <person name="Wahlsten M."/>
            <person name="Fewer D.P."/>
            <person name="Sivonen K."/>
            <person name="Pezzolesi L."/>
            <person name="Pistocchi R."/>
        </authorList>
    </citation>
    <scope>NUCLEOTIDE SEQUENCE [LARGE SCALE GENOMIC DNA]</scope>
    <source>
        <strain evidence="5">LRLZ20PSL1</strain>
    </source>
</reference>
<feature type="compositionally biased region" description="Basic and acidic residues" evidence="1">
    <location>
        <begin position="573"/>
        <end position="585"/>
    </location>
</feature>
<feature type="transmembrane region" description="Helical" evidence="2">
    <location>
        <begin position="595"/>
        <end position="614"/>
    </location>
</feature>
<dbReference type="SUPFAM" id="SSF46565">
    <property type="entry name" value="Chaperone J-domain"/>
    <property type="match status" value="1"/>
</dbReference>
<name>A0ABW7CDS7_9CYAN</name>
<dbReference type="RefSeq" id="WP_393013496.1">
    <property type="nucleotide sequence ID" value="NZ_JAZAQF010000069.1"/>
</dbReference>
<dbReference type="InterPro" id="IPR057137">
    <property type="entry name" value="CDP1-like_a_solenoid_2"/>
</dbReference>
<organism evidence="4 5">
    <name type="scientific">Limnothrix redekei LRLZ20PSL1</name>
    <dbReference type="NCBI Taxonomy" id="3112953"/>
    <lineage>
        <taxon>Bacteria</taxon>
        <taxon>Bacillati</taxon>
        <taxon>Cyanobacteriota</taxon>
        <taxon>Cyanophyceae</taxon>
        <taxon>Pseudanabaenales</taxon>
        <taxon>Pseudanabaenaceae</taxon>
        <taxon>Limnothrix</taxon>
    </lineage>
</organism>
<keyword evidence="2" id="KW-1133">Transmembrane helix</keyword>
<dbReference type="Pfam" id="PF25515">
    <property type="entry name" value="Arm_PDR"/>
    <property type="match status" value="1"/>
</dbReference>
<feature type="compositionally biased region" description="Polar residues" evidence="1">
    <location>
        <begin position="500"/>
        <end position="513"/>
    </location>
</feature>
<proteinExistence type="predicted"/>
<dbReference type="InterPro" id="IPR025344">
    <property type="entry name" value="CDP1-like_IMS"/>
</dbReference>